<reference evidence="16" key="2">
    <citation type="submission" date="2015-01" db="EMBL/GenBank/DDBJ databases">
        <title>Complete genome sequence of Methylobacterium aquaticum strain 22A.</title>
        <authorList>
            <person name="Tani A."/>
            <person name="Ogura Y."/>
            <person name="Hayashi T."/>
        </authorList>
    </citation>
    <scope>NUCLEOTIDE SEQUENCE [LARGE SCALE GENOMIC DNA]</scope>
    <source>
        <strain evidence="16">MA-22A</strain>
        <plasmid evidence="16">Plasmid pMaq22A_2p DNA</plasmid>
    </source>
</reference>
<keyword evidence="7 14" id="KW-0812">Transmembrane</keyword>
<organism evidence="15 16">
    <name type="scientific">Methylobacterium aquaticum</name>
    <dbReference type="NCBI Taxonomy" id="270351"/>
    <lineage>
        <taxon>Bacteria</taxon>
        <taxon>Pseudomonadati</taxon>
        <taxon>Pseudomonadota</taxon>
        <taxon>Alphaproteobacteria</taxon>
        <taxon>Hyphomicrobiales</taxon>
        <taxon>Methylobacteriaceae</taxon>
        <taxon>Methylobacterium</taxon>
    </lineage>
</organism>
<feature type="transmembrane region" description="Helical" evidence="14">
    <location>
        <begin position="48"/>
        <end position="70"/>
    </location>
</feature>
<name>A0A0C6FP47_9HYPH</name>
<evidence type="ECO:0000256" key="3">
    <source>
        <dbReference type="ARBA" id="ARBA00010323"/>
    </source>
</evidence>
<dbReference type="InterPro" id="IPR028362">
    <property type="entry name" value="AlgI"/>
</dbReference>
<feature type="transmembrane region" description="Helical" evidence="14">
    <location>
        <begin position="360"/>
        <end position="381"/>
    </location>
</feature>
<keyword evidence="10 13" id="KW-0472">Membrane</keyword>
<keyword evidence="9 14" id="KW-1133">Transmembrane helix</keyword>
<evidence type="ECO:0000256" key="1">
    <source>
        <dbReference type="ARBA" id="ARBA00004651"/>
    </source>
</evidence>
<dbReference type="PIRSF" id="PIRSF016636">
    <property type="entry name" value="AlgI_DltB"/>
    <property type="match status" value="1"/>
</dbReference>
<feature type="transmembrane region" description="Helical" evidence="14">
    <location>
        <begin position="417"/>
        <end position="436"/>
    </location>
</feature>
<evidence type="ECO:0000313" key="16">
    <source>
        <dbReference type="Proteomes" id="UP000061432"/>
    </source>
</evidence>
<keyword evidence="8" id="KW-0016">Alginate biosynthesis</keyword>
<dbReference type="KEGG" id="maqu:Maq22A_2p41745"/>
<accession>A0A0C6FP47</accession>
<feature type="transmembrane region" description="Helical" evidence="14">
    <location>
        <begin position="120"/>
        <end position="143"/>
    </location>
</feature>
<dbReference type="AlphaFoldDB" id="A0A0C6FP47"/>
<dbReference type="GO" id="GO:0005886">
    <property type="term" value="C:plasma membrane"/>
    <property type="evidence" value="ECO:0007669"/>
    <property type="project" value="UniProtKB-SubCell"/>
</dbReference>
<dbReference type="InterPro" id="IPR024194">
    <property type="entry name" value="Ac/AlaTfrase_AlgI/DltB"/>
</dbReference>
<evidence type="ECO:0000256" key="6">
    <source>
        <dbReference type="ARBA" id="ARBA00022679"/>
    </source>
</evidence>
<dbReference type="GO" id="GO:0016746">
    <property type="term" value="F:acyltransferase activity"/>
    <property type="evidence" value="ECO:0007669"/>
    <property type="project" value="UniProtKB-KW"/>
</dbReference>
<evidence type="ECO:0000256" key="14">
    <source>
        <dbReference type="SAM" id="Phobius"/>
    </source>
</evidence>
<keyword evidence="6 13" id="KW-0808">Transferase</keyword>
<keyword evidence="11 13" id="KW-0012">Acyltransferase</keyword>
<dbReference type="Proteomes" id="UP000061432">
    <property type="component" value="Plasmid pMaq22A_2p"/>
</dbReference>
<dbReference type="InterPro" id="IPR051085">
    <property type="entry name" value="MB_O-acyltransferase"/>
</dbReference>
<evidence type="ECO:0000256" key="7">
    <source>
        <dbReference type="ARBA" id="ARBA00022692"/>
    </source>
</evidence>
<evidence type="ECO:0000256" key="2">
    <source>
        <dbReference type="ARBA" id="ARBA00005182"/>
    </source>
</evidence>
<geneLocation type="plasmid" evidence="16">
    <name>pMaq22A_2p DNA</name>
</geneLocation>
<sequence>MGASAMIFASFEFLALFLPLFFACYFLMPFRHRNWVILLFSWGFYAWWRVDFLALLIAVTGFTYTVARLMDRAGPKSDRAKLLMIIGLVGNLGVLAYFKYANFGVATVNQLRGAMGLSMMSWTEVLLPIGLSFYVLQSVSYLVDIRRGTVPVSRSLLDYAAYKAIFSQLIAGPIVRYAEIADELKVREHSLRQFGIGGRTFATGFAMKVAIADTLSPLVDAAFSLTQPTLADSWIAALSYTLQLYFDFAGYSLMAIGLARMIGFYFPQNFDNPYLSGSIQEFWQRWHMTLSRFLRDYLYIPLGGNRSGPVRTYVNLMLVMAIGGLWHGSSWNFILWGVWQGALLGTHRWWSRRRPPGAPTLAYPLANALTMLAVMIGWVVFRAKDLESAGRVYAGMLGLNGIGLSDDFLWQITPDRLWFIPVALAIVYVPLVRDRLSRPRLSHPHPGAPAVPAMSGLRLAAWTVSPFAAFTLAIVMLYSRDAVPFLYFQF</sequence>
<reference evidence="15 16" key="1">
    <citation type="journal article" date="2015" name="Genome Announc.">
        <title>Complete Genome Sequence of Methylobacterium aquaticum Strain 22A, Isolated from Racomitrium japonicum Moss.</title>
        <authorList>
            <person name="Tani A."/>
            <person name="Ogura Y."/>
            <person name="Hayashi T."/>
            <person name="Kimbara K."/>
        </authorList>
    </citation>
    <scope>NUCLEOTIDE SEQUENCE [LARGE SCALE GENOMIC DNA]</scope>
    <source>
        <strain evidence="15 16">MA-22A</strain>
        <plasmid evidence="16">Plasmid pMaq22A_2p DNA</plasmid>
    </source>
</reference>
<keyword evidence="15" id="KW-0614">Plasmid</keyword>
<evidence type="ECO:0000256" key="5">
    <source>
        <dbReference type="ARBA" id="ARBA00022475"/>
    </source>
</evidence>
<feature type="transmembrane region" description="Helical" evidence="14">
    <location>
        <begin position="82"/>
        <end position="100"/>
    </location>
</feature>
<dbReference type="GO" id="GO:0042121">
    <property type="term" value="P:alginic acid biosynthetic process"/>
    <property type="evidence" value="ECO:0007669"/>
    <property type="project" value="UniProtKB-KW"/>
</dbReference>
<proteinExistence type="inferred from homology"/>
<gene>
    <name evidence="15" type="ORF">Maq22A_2p41745</name>
</gene>
<dbReference type="PATRIC" id="fig|270351.10.peg.7259"/>
<evidence type="ECO:0000256" key="13">
    <source>
        <dbReference type="PIRNR" id="PIRNR016636"/>
    </source>
</evidence>
<evidence type="ECO:0000256" key="8">
    <source>
        <dbReference type="ARBA" id="ARBA00022841"/>
    </source>
</evidence>
<evidence type="ECO:0000256" key="11">
    <source>
        <dbReference type="ARBA" id="ARBA00023315"/>
    </source>
</evidence>
<feature type="transmembrane region" description="Helical" evidence="14">
    <location>
        <begin position="7"/>
        <end position="28"/>
    </location>
</feature>
<evidence type="ECO:0000256" key="10">
    <source>
        <dbReference type="ARBA" id="ARBA00023136"/>
    </source>
</evidence>
<feature type="transmembrane region" description="Helical" evidence="14">
    <location>
        <begin position="244"/>
        <end position="266"/>
    </location>
</feature>
<dbReference type="Pfam" id="PF03062">
    <property type="entry name" value="MBOAT"/>
    <property type="match status" value="1"/>
</dbReference>
<evidence type="ECO:0000256" key="12">
    <source>
        <dbReference type="ARBA" id="ARBA00031030"/>
    </source>
</evidence>
<comment type="similarity">
    <text evidence="3 13">Belongs to the membrane-bound acyltransferase family.</text>
</comment>
<comment type="pathway">
    <text evidence="2">Glycan biosynthesis; alginate biosynthesis.</text>
</comment>
<comment type="subcellular location">
    <subcellularLocation>
        <location evidence="1">Cell membrane</location>
        <topology evidence="1">Multi-pass membrane protein</topology>
    </subcellularLocation>
</comment>
<dbReference type="PANTHER" id="PTHR13285">
    <property type="entry name" value="ACYLTRANSFERASE"/>
    <property type="match status" value="1"/>
</dbReference>
<dbReference type="PIRSF" id="PIRSF500217">
    <property type="entry name" value="AlgI"/>
    <property type="match status" value="1"/>
</dbReference>
<evidence type="ECO:0000256" key="4">
    <source>
        <dbReference type="ARBA" id="ARBA00016084"/>
    </source>
</evidence>
<dbReference type="PANTHER" id="PTHR13285:SF23">
    <property type="entry name" value="TEICHOIC ACID D-ALANYLTRANSFERASE"/>
    <property type="match status" value="1"/>
</dbReference>
<evidence type="ECO:0000313" key="15">
    <source>
        <dbReference type="EMBL" id="BAQ50108.1"/>
    </source>
</evidence>
<dbReference type="EMBL" id="AP014706">
    <property type="protein sequence ID" value="BAQ50108.1"/>
    <property type="molecule type" value="Genomic_DNA"/>
</dbReference>
<keyword evidence="5 13" id="KW-1003">Cell membrane</keyword>
<dbReference type="InterPro" id="IPR004299">
    <property type="entry name" value="MBOAT_fam"/>
</dbReference>
<feature type="transmembrane region" description="Helical" evidence="14">
    <location>
        <begin position="457"/>
        <end position="478"/>
    </location>
</feature>
<protein>
    <recommendedName>
        <fullName evidence="4">Probable alginate O-acetylase AlgI</fullName>
    </recommendedName>
    <alternativeName>
        <fullName evidence="12">Alginate biosynthesis protein AlgI</fullName>
    </alternativeName>
</protein>
<feature type="transmembrane region" description="Helical" evidence="14">
    <location>
        <begin position="316"/>
        <end position="339"/>
    </location>
</feature>
<evidence type="ECO:0000256" key="9">
    <source>
        <dbReference type="ARBA" id="ARBA00022989"/>
    </source>
</evidence>